<dbReference type="InterPro" id="IPR018392">
    <property type="entry name" value="LysM"/>
</dbReference>
<dbReference type="SMART" id="SM00257">
    <property type="entry name" value="LysM"/>
    <property type="match status" value="2"/>
</dbReference>
<dbReference type="InterPro" id="IPR052196">
    <property type="entry name" value="Bact_Kbp"/>
</dbReference>
<dbReference type="Pfam" id="PF01476">
    <property type="entry name" value="LysM"/>
    <property type="match status" value="2"/>
</dbReference>
<dbReference type="EMBL" id="MFJR01000007">
    <property type="protein sequence ID" value="OGG26796.1"/>
    <property type="molecule type" value="Genomic_DNA"/>
</dbReference>
<evidence type="ECO:0000259" key="2">
    <source>
        <dbReference type="PROSITE" id="PS51782"/>
    </source>
</evidence>
<feature type="domain" description="LysM" evidence="2">
    <location>
        <begin position="63"/>
        <end position="110"/>
    </location>
</feature>
<dbReference type="AlphaFoldDB" id="A0A1F6AQ30"/>
<dbReference type="PROSITE" id="PS51782">
    <property type="entry name" value="LYSM"/>
    <property type="match status" value="2"/>
</dbReference>
<evidence type="ECO:0000313" key="4">
    <source>
        <dbReference type="Proteomes" id="UP000176609"/>
    </source>
</evidence>
<dbReference type="PANTHER" id="PTHR34700:SF4">
    <property type="entry name" value="PHAGE-LIKE ELEMENT PBSX PROTEIN XKDP"/>
    <property type="match status" value="1"/>
</dbReference>
<protein>
    <recommendedName>
        <fullName evidence="2">LysM domain-containing protein</fullName>
    </recommendedName>
</protein>
<organism evidence="3 4">
    <name type="scientific">Candidatus Gottesmanbacteria bacterium RIFCSPLOWO2_01_FULL_39_12b</name>
    <dbReference type="NCBI Taxonomy" id="1798388"/>
    <lineage>
        <taxon>Bacteria</taxon>
        <taxon>Candidatus Gottesmaniibacteriota</taxon>
    </lineage>
</organism>
<sequence length="181" mass="20530">MWKKYLKEINFPESYISITLGFLVVIVSGLLMFNYFSKNKTEQTLTTETTKEEVKKEITLLPIKHTVAKNESLWTIAEKYYQSGYNWITIARENNLSDPNLIKEGQQLSIPKADIIKLENGSTSSTATGPEKTYTVKPGDNLWQIAVSQYNDGYAWVRIARANSLVNPNVIHSGNVLTLPR</sequence>
<accession>A0A1F6AQ30</accession>
<reference evidence="3 4" key="1">
    <citation type="journal article" date="2016" name="Nat. Commun.">
        <title>Thousands of microbial genomes shed light on interconnected biogeochemical processes in an aquifer system.</title>
        <authorList>
            <person name="Anantharaman K."/>
            <person name="Brown C.T."/>
            <person name="Hug L.A."/>
            <person name="Sharon I."/>
            <person name="Castelle C.J."/>
            <person name="Probst A.J."/>
            <person name="Thomas B.C."/>
            <person name="Singh A."/>
            <person name="Wilkins M.J."/>
            <person name="Karaoz U."/>
            <person name="Brodie E.L."/>
            <person name="Williams K.H."/>
            <person name="Hubbard S.S."/>
            <person name="Banfield J.F."/>
        </authorList>
    </citation>
    <scope>NUCLEOTIDE SEQUENCE [LARGE SCALE GENOMIC DNA]</scope>
</reference>
<proteinExistence type="predicted"/>
<dbReference type="SUPFAM" id="SSF54106">
    <property type="entry name" value="LysM domain"/>
    <property type="match status" value="2"/>
</dbReference>
<evidence type="ECO:0000256" key="1">
    <source>
        <dbReference type="SAM" id="Phobius"/>
    </source>
</evidence>
<keyword evidence="1" id="KW-0812">Transmembrane</keyword>
<dbReference type="Proteomes" id="UP000176609">
    <property type="component" value="Unassembled WGS sequence"/>
</dbReference>
<evidence type="ECO:0000313" key="3">
    <source>
        <dbReference type="EMBL" id="OGG26796.1"/>
    </source>
</evidence>
<dbReference type="CDD" id="cd00118">
    <property type="entry name" value="LysM"/>
    <property type="match status" value="2"/>
</dbReference>
<dbReference type="Gene3D" id="3.10.350.10">
    <property type="entry name" value="LysM domain"/>
    <property type="match status" value="2"/>
</dbReference>
<dbReference type="InterPro" id="IPR036779">
    <property type="entry name" value="LysM_dom_sf"/>
</dbReference>
<comment type="caution">
    <text evidence="3">The sequence shown here is derived from an EMBL/GenBank/DDBJ whole genome shotgun (WGS) entry which is preliminary data.</text>
</comment>
<keyword evidence="1" id="KW-1133">Transmembrane helix</keyword>
<feature type="transmembrane region" description="Helical" evidence="1">
    <location>
        <begin position="15"/>
        <end position="36"/>
    </location>
</feature>
<feature type="domain" description="LysM" evidence="2">
    <location>
        <begin position="132"/>
        <end position="179"/>
    </location>
</feature>
<dbReference type="PANTHER" id="PTHR34700">
    <property type="entry name" value="POTASSIUM BINDING PROTEIN KBP"/>
    <property type="match status" value="1"/>
</dbReference>
<gene>
    <name evidence="3" type="ORF">A2960_01345</name>
</gene>
<keyword evidence="1" id="KW-0472">Membrane</keyword>
<name>A0A1F6AQ30_9BACT</name>